<evidence type="ECO:0000259" key="4">
    <source>
        <dbReference type="Pfam" id="PF02875"/>
    </source>
</evidence>
<dbReference type="Pfam" id="PF02875">
    <property type="entry name" value="Mur_ligase_C"/>
    <property type="match status" value="1"/>
</dbReference>
<feature type="transmembrane region" description="Helical" evidence="3">
    <location>
        <begin position="6"/>
        <end position="23"/>
    </location>
</feature>
<evidence type="ECO:0000313" key="7">
    <source>
        <dbReference type="Proteomes" id="UP000178249"/>
    </source>
</evidence>
<dbReference type="AlphaFoldDB" id="A0A1F6C4R7"/>
<proteinExistence type="inferred from homology"/>
<organism evidence="6 7">
    <name type="scientific">Candidatus Kaiserbacteria bacterium RIFCSPHIGHO2_01_FULL_48_10</name>
    <dbReference type="NCBI Taxonomy" id="1798476"/>
    <lineage>
        <taxon>Bacteria</taxon>
        <taxon>Candidatus Kaiseribacteriota</taxon>
    </lineage>
</organism>
<dbReference type="SUPFAM" id="SSF53244">
    <property type="entry name" value="MurD-like peptide ligases, peptide-binding domain"/>
    <property type="match status" value="1"/>
</dbReference>
<keyword evidence="3" id="KW-1133">Transmembrane helix</keyword>
<dbReference type="GO" id="GO:0071555">
    <property type="term" value="P:cell wall organization"/>
    <property type="evidence" value="ECO:0007669"/>
    <property type="project" value="UniProtKB-KW"/>
</dbReference>
<dbReference type="GO" id="GO:0051301">
    <property type="term" value="P:cell division"/>
    <property type="evidence" value="ECO:0007669"/>
    <property type="project" value="UniProtKB-KW"/>
</dbReference>
<evidence type="ECO:0000259" key="5">
    <source>
        <dbReference type="Pfam" id="PF08245"/>
    </source>
</evidence>
<dbReference type="EMBL" id="MFKP01000030">
    <property type="protein sequence ID" value="OGG43837.1"/>
    <property type="molecule type" value="Genomic_DNA"/>
</dbReference>
<dbReference type="InterPro" id="IPR013221">
    <property type="entry name" value="Mur_ligase_cen"/>
</dbReference>
<comment type="caution">
    <text evidence="6">The sequence shown here is derived from an EMBL/GenBank/DDBJ whole genome shotgun (WGS) entry which is preliminary data.</text>
</comment>
<dbReference type="NCBIfam" id="TIGR01085">
    <property type="entry name" value="murE"/>
    <property type="match status" value="1"/>
</dbReference>
<dbReference type="PANTHER" id="PTHR23135:SF4">
    <property type="entry name" value="UDP-N-ACETYLMURAMOYL-L-ALANYL-D-GLUTAMATE--2,6-DIAMINOPIMELATE LIGASE MURE HOMOLOG, CHLOROPLASTIC"/>
    <property type="match status" value="1"/>
</dbReference>
<dbReference type="Gene3D" id="3.90.190.20">
    <property type="entry name" value="Mur ligase, C-terminal domain"/>
    <property type="match status" value="1"/>
</dbReference>
<accession>A0A1F6C4R7</accession>
<dbReference type="InterPro" id="IPR005761">
    <property type="entry name" value="UDP-N-AcMur-Glu-dNH2Pim_ligase"/>
</dbReference>
<name>A0A1F6C4R7_9BACT</name>
<dbReference type="Proteomes" id="UP000178249">
    <property type="component" value="Unassembled WGS sequence"/>
</dbReference>
<dbReference type="InterPro" id="IPR036615">
    <property type="entry name" value="Mur_ligase_C_dom_sf"/>
</dbReference>
<dbReference type="GO" id="GO:0016881">
    <property type="term" value="F:acid-amino acid ligase activity"/>
    <property type="evidence" value="ECO:0007669"/>
    <property type="project" value="InterPro"/>
</dbReference>
<evidence type="ECO:0000256" key="2">
    <source>
        <dbReference type="RuleBase" id="RU004135"/>
    </source>
</evidence>
<protein>
    <recommendedName>
        <fullName evidence="8">UDP-N-acetylmuramoyl-L-alanyl-D-glutamate--2, 6-diaminopimelate ligase</fullName>
    </recommendedName>
</protein>
<dbReference type="InterPro" id="IPR004101">
    <property type="entry name" value="Mur_ligase_C"/>
</dbReference>
<comment type="pathway">
    <text evidence="2">Cell wall biogenesis; peptidoglycan biosynthesis.</text>
</comment>
<feature type="domain" description="Mur ligase C-terminal" evidence="4">
    <location>
        <begin position="252"/>
        <end position="374"/>
    </location>
</feature>
<evidence type="ECO:0000313" key="6">
    <source>
        <dbReference type="EMBL" id="OGG43837.1"/>
    </source>
</evidence>
<feature type="non-terminal residue" evidence="6">
    <location>
        <position position="1"/>
    </location>
</feature>
<evidence type="ECO:0008006" key="8">
    <source>
        <dbReference type="Google" id="ProtNLM"/>
    </source>
</evidence>
<keyword evidence="2" id="KW-0131">Cell cycle</keyword>
<keyword evidence="3" id="KW-0472">Membrane</keyword>
<keyword evidence="2" id="KW-0573">Peptidoglycan synthesis</keyword>
<gene>
    <name evidence="6" type="ORF">A2841_03265</name>
</gene>
<keyword evidence="2" id="KW-0961">Cell wall biogenesis/degradation</keyword>
<dbReference type="GO" id="GO:0009252">
    <property type="term" value="P:peptidoglycan biosynthetic process"/>
    <property type="evidence" value="ECO:0007669"/>
    <property type="project" value="UniProtKB-UniPathway"/>
</dbReference>
<dbReference type="Gene3D" id="3.40.1190.10">
    <property type="entry name" value="Mur-like, catalytic domain"/>
    <property type="match status" value="1"/>
</dbReference>
<keyword evidence="2" id="KW-0133">Cell shape</keyword>
<reference evidence="6 7" key="1">
    <citation type="journal article" date="2016" name="Nat. Commun.">
        <title>Thousands of microbial genomes shed light on interconnected biogeochemical processes in an aquifer system.</title>
        <authorList>
            <person name="Anantharaman K."/>
            <person name="Brown C.T."/>
            <person name="Hug L.A."/>
            <person name="Sharon I."/>
            <person name="Castelle C.J."/>
            <person name="Probst A.J."/>
            <person name="Thomas B.C."/>
            <person name="Singh A."/>
            <person name="Wilkins M.J."/>
            <person name="Karaoz U."/>
            <person name="Brodie E.L."/>
            <person name="Williams K.H."/>
            <person name="Hubbard S.S."/>
            <person name="Banfield J.F."/>
        </authorList>
    </citation>
    <scope>NUCLEOTIDE SEQUENCE [LARGE SCALE GENOMIC DNA]</scope>
</reference>
<dbReference type="SUPFAM" id="SSF53623">
    <property type="entry name" value="MurD-like peptide ligases, catalytic domain"/>
    <property type="match status" value="1"/>
</dbReference>
<dbReference type="GO" id="GO:0005524">
    <property type="term" value="F:ATP binding"/>
    <property type="evidence" value="ECO:0007669"/>
    <property type="project" value="InterPro"/>
</dbReference>
<comment type="subcellular location">
    <subcellularLocation>
        <location evidence="2">Cytoplasm</location>
    </subcellularLocation>
</comment>
<keyword evidence="2" id="KW-0132">Cell division</keyword>
<comment type="similarity">
    <text evidence="1">Belongs to the MurCDEF family. MurE subfamily.</text>
</comment>
<sequence length="406" mass="45011">LVARLFQWYHFFFSWIAALWYGVPARKLFVIGITGTKGKSSTAEMVNAILEEAGYRTALASTIRFKIDNNSEPNLFKMTMPGHGYLQKFLARAKKSDCTHAIIEITSEGARQFRHKGIALNALIFTNIAREHIESHGSFENYKKAKLTIGTALVTSSKRPRYIVANAEDELGKRFLSLPIEKSLPFELKDAGPYRTSDMSVHMTFAGSSFEIPFPGTFTILNALAAATLARELGISAQTIARALANMKRIPGRAESIECGQDFRALVDYAHTPDSLRAFYEAFPNQKKICVLGNTGGGRDSWKRPEMGAIAESVCDTVILTNEDPYDEDPEKIVAEMAMGMKKKPLITMDRREAIRQALSKARKGDAVLITGKGTDPFIMGAKGTKTPWSDALVVREELNKLGFKK</sequence>
<evidence type="ECO:0000256" key="1">
    <source>
        <dbReference type="ARBA" id="ARBA00005898"/>
    </source>
</evidence>
<dbReference type="GO" id="GO:0008360">
    <property type="term" value="P:regulation of cell shape"/>
    <property type="evidence" value="ECO:0007669"/>
    <property type="project" value="UniProtKB-KW"/>
</dbReference>
<dbReference type="UniPathway" id="UPA00219"/>
<dbReference type="CDD" id="cd01983">
    <property type="entry name" value="SIMIBI"/>
    <property type="match status" value="1"/>
</dbReference>
<evidence type="ECO:0000256" key="3">
    <source>
        <dbReference type="SAM" id="Phobius"/>
    </source>
</evidence>
<dbReference type="GO" id="GO:0005737">
    <property type="term" value="C:cytoplasm"/>
    <property type="evidence" value="ECO:0007669"/>
    <property type="project" value="UniProtKB-SubCell"/>
</dbReference>
<keyword evidence="3" id="KW-0812">Transmembrane</keyword>
<feature type="domain" description="Mur ligase central" evidence="5">
    <location>
        <begin position="33"/>
        <end position="229"/>
    </location>
</feature>
<dbReference type="PANTHER" id="PTHR23135">
    <property type="entry name" value="MUR LIGASE FAMILY MEMBER"/>
    <property type="match status" value="1"/>
</dbReference>
<dbReference type="Pfam" id="PF08245">
    <property type="entry name" value="Mur_ligase_M"/>
    <property type="match status" value="1"/>
</dbReference>
<dbReference type="InterPro" id="IPR036565">
    <property type="entry name" value="Mur-like_cat_sf"/>
</dbReference>